<protein>
    <recommendedName>
        <fullName evidence="4">DUF5709 domain-containing protein</fullName>
    </recommendedName>
</protein>
<reference evidence="2 3" key="1">
    <citation type="submission" date="2019-06" db="EMBL/GenBank/DDBJ databases">
        <title>Sequencing the genomes of 1000 actinobacteria strains.</title>
        <authorList>
            <person name="Klenk H.-P."/>
        </authorList>
    </citation>
    <scope>NUCLEOTIDE SEQUENCE [LARGE SCALE GENOMIC DNA]</scope>
    <source>
        <strain evidence="2 3">DSM 45679</strain>
    </source>
</reference>
<evidence type="ECO:0000256" key="1">
    <source>
        <dbReference type="SAM" id="MobiDB-lite"/>
    </source>
</evidence>
<feature type="region of interest" description="Disordered" evidence="1">
    <location>
        <begin position="1"/>
        <end position="146"/>
    </location>
</feature>
<feature type="compositionally biased region" description="Basic and acidic residues" evidence="1">
    <location>
        <begin position="64"/>
        <end position="76"/>
    </location>
</feature>
<dbReference type="OrthoDB" id="4565554at2"/>
<dbReference type="EMBL" id="VFML01000001">
    <property type="protein sequence ID" value="TQJ04296.1"/>
    <property type="molecule type" value="Genomic_DNA"/>
</dbReference>
<keyword evidence="3" id="KW-1185">Reference proteome</keyword>
<dbReference type="Proteomes" id="UP000320876">
    <property type="component" value="Unassembled WGS sequence"/>
</dbReference>
<name>A0A542DMI3_AMYCI</name>
<dbReference type="AlphaFoldDB" id="A0A542DMI3"/>
<sequence length="146" mass="15589">MTEGKDAGTPPQDTGPPDQAETDPAALSSSEDLDEDRLRVDPLEEGVEPPERTAAVDRYGTTPFEEHQGEDLEQRLAQEQPDTPATGLDETLEQETTDAESVAPPEPGSEDREIHTPAERGGQHADEAGGSVADALRTPRRPAPGE</sequence>
<proteinExistence type="predicted"/>
<evidence type="ECO:0000313" key="2">
    <source>
        <dbReference type="EMBL" id="TQJ04296.1"/>
    </source>
</evidence>
<gene>
    <name evidence="2" type="ORF">FB471_4082</name>
</gene>
<evidence type="ECO:0008006" key="4">
    <source>
        <dbReference type="Google" id="ProtNLM"/>
    </source>
</evidence>
<dbReference type="RefSeq" id="WP_141999991.1">
    <property type="nucleotide sequence ID" value="NZ_VFML01000001.1"/>
</dbReference>
<comment type="caution">
    <text evidence="2">The sequence shown here is derived from an EMBL/GenBank/DDBJ whole genome shotgun (WGS) entry which is preliminary data.</text>
</comment>
<feature type="compositionally biased region" description="Basic and acidic residues" evidence="1">
    <location>
        <begin position="109"/>
        <end position="127"/>
    </location>
</feature>
<evidence type="ECO:0000313" key="3">
    <source>
        <dbReference type="Proteomes" id="UP000320876"/>
    </source>
</evidence>
<accession>A0A542DMI3</accession>
<organism evidence="2 3">
    <name type="scientific">Amycolatopsis cihanbeyliensis</name>
    <dbReference type="NCBI Taxonomy" id="1128664"/>
    <lineage>
        <taxon>Bacteria</taxon>
        <taxon>Bacillati</taxon>
        <taxon>Actinomycetota</taxon>
        <taxon>Actinomycetes</taxon>
        <taxon>Pseudonocardiales</taxon>
        <taxon>Pseudonocardiaceae</taxon>
        <taxon>Amycolatopsis</taxon>
    </lineage>
</organism>